<evidence type="ECO:0000313" key="2">
    <source>
        <dbReference type="EMBL" id="RIY37220.1"/>
    </source>
</evidence>
<dbReference type="EMBL" id="NSDI01000003">
    <property type="protein sequence ID" value="RIY37220.1"/>
    <property type="molecule type" value="Genomic_DNA"/>
</dbReference>
<gene>
    <name evidence="1" type="ORF">CCAND93_170022</name>
    <name evidence="2" type="ORF">CKY20_03780</name>
</gene>
<dbReference type="EMBL" id="CDOL01000079">
    <property type="protein sequence ID" value="CEN51524.1"/>
    <property type="molecule type" value="Genomic_DNA"/>
</dbReference>
<evidence type="ECO:0000313" key="3">
    <source>
        <dbReference type="Proteomes" id="UP000038200"/>
    </source>
</evidence>
<sequence>MFSRIIHYFILPCSEISLLIEKKTARKISFFEKIRLFLHLRLCRLCKMYHKKVMFLDKSLQNTEITEKKVVFNHSEIQLFKRKMKENLKK</sequence>
<evidence type="ECO:0008006" key="5">
    <source>
        <dbReference type="Google" id="ProtNLM"/>
    </source>
</evidence>
<protein>
    <recommendedName>
        <fullName evidence="5">Zf-HC2 domain-containing protein</fullName>
    </recommendedName>
</protein>
<dbReference type="STRING" id="1848903.CCAND38_60023"/>
<reference evidence="1 3" key="1">
    <citation type="submission" date="2015-01" db="EMBL/GenBank/DDBJ databases">
        <authorList>
            <person name="Xiang T."/>
            <person name="Song Y."/>
            <person name="Huang L."/>
            <person name="Wang B."/>
            <person name="Wu P."/>
        </authorList>
    </citation>
    <scope>NUCLEOTIDE SEQUENCE [LARGE SCALE GENOMIC DNA]</scope>
    <source>
        <strain evidence="1 3">CcD93</strain>
    </source>
</reference>
<evidence type="ECO:0000313" key="4">
    <source>
        <dbReference type="Proteomes" id="UP000265497"/>
    </source>
</evidence>
<reference evidence="2 4" key="2">
    <citation type="submission" date="2017-08" db="EMBL/GenBank/DDBJ databases">
        <title>Capnocytophaga canis 17-158 assembly.</title>
        <authorList>
            <person name="Gulvik C.A."/>
        </authorList>
    </citation>
    <scope>NUCLEOTIDE SEQUENCE [LARGE SCALE GENOMIC DNA]</scope>
    <source>
        <strain evidence="2 4">17-158</strain>
    </source>
</reference>
<accession>A0A0B7ILS6</accession>
<evidence type="ECO:0000313" key="1">
    <source>
        <dbReference type="EMBL" id="CEN51524.1"/>
    </source>
</evidence>
<dbReference type="Proteomes" id="UP000038200">
    <property type="component" value="Unassembled WGS sequence"/>
</dbReference>
<dbReference type="Proteomes" id="UP000265497">
    <property type="component" value="Unassembled WGS sequence"/>
</dbReference>
<proteinExistence type="predicted"/>
<dbReference type="AlphaFoldDB" id="A0A0B7ILS6"/>
<organism evidence="1 3">
    <name type="scientific">Capnocytophaga canis</name>
    <dbReference type="NCBI Taxonomy" id="1848903"/>
    <lineage>
        <taxon>Bacteria</taxon>
        <taxon>Pseudomonadati</taxon>
        <taxon>Bacteroidota</taxon>
        <taxon>Flavobacteriia</taxon>
        <taxon>Flavobacteriales</taxon>
        <taxon>Flavobacteriaceae</taxon>
        <taxon>Capnocytophaga</taxon>
    </lineage>
</organism>
<name>A0A0B7ILS6_9FLAO</name>